<dbReference type="Proteomes" id="UP000198282">
    <property type="component" value="Unassembled WGS sequence"/>
</dbReference>
<keyword evidence="3" id="KW-1185">Reference proteome</keyword>
<gene>
    <name evidence="2" type="ORF">SAMN05216276_100278</name>
</gene>
<feature type="domain" description="Xylose isomerase-like TIM barrel" evidence="1">
    <location>
        <begin position="103"/>
        <end position="277"/>
    </location>
</feature>
<dbReference type="SUPFAM" id="SSF51658">
    <property type="entry name" value="Xylose isomerase-like"/>
    <property type="match status" value="1"/>
</dbReference>
<dbReference type="PANTHER" id="PTHR12110">
    <property type="entry name" value="HYDROXYPYRUVATE ISOMERASE"/>
    <property type="match status" value="1"/>
</dbReference>
<proteinExistence type="predicted"/>
<dbReference type="OrthoDB" id="104997at2"/>
<organism evidence="2 3">
    <name type="scientific">Streptosporangium subroseum</name>
    <dbReference type="NCBI Taxonomy" id="106412"/>
    <lineage>
        <taxon>Bacteria</taxon>
        <taxon>Bacillati</taxon>
        <taxon>Actinomycetota</taxon>
        <taxon>Actinomycetes</taxon>
        <taxon>Streptosporangiales</taxon>
        <taxon>Streptosporangiaceae</taxon>
        <taxon>Streptosporangium</taxon>
    </lineage>
</organism>
<reference evidence="2 3" key="1">
    <citation type="submission" date="2017-06" db="EMBL/GenBank/DDBJ databases">
        <authorList>
            <person name="Kim H.J."/>
            <person name="Triplett B.A."/>
        </authorList>
    </citation>
    <scope>NUCLEOTIDE SEQUENCE [LARGE SCALE GENOMIC DNA]</scope>
    <source>
        <strain evidence="2 3">CGMCC 4.2132</strain>
    </source>
</reference>
<evidence type="ECO:0000313" key="2">
    <source>
        <dbReference type="EMBL" id="SNR97649.1"/>
    </source>
</evidence>
<dbReference type="InterPro" id="IPR013022">
    <property type="entry name" value="Xyl_isomerase-like_TIM-brl"/>
</dbReference>
<name>A0A239AQ18_9ACTN</name>
<dbReference type="RefSeq" id="WP_089205471.1">
    <property type="nucleotide sequence ID" value="NZ_FZOD01000002.1"/>
</dbReference>
<dbReference type="InterPro" id="IPR050312">
    <property type="entry name" value="IolE/XylAMocC-like"/>
</dbReference>
<evidence type="ECO:0000259" key="1">
    <source>
        <dbReference type="Pfam" id="PF01261"/>
    </source>
</evidence>
<evidence type="ECO:0000313" key="3">
    <source>
        <dbReference type="Proteomes" id="UP000198282"/>
    </source>
</evidence>
<accession>A0A239AQ18</accession>
<dbReference type="PANTHER" id="PTHR12110:SF41">
    <property type="entry name" value="INOSOSE DEHYDRATASE"/>
    <property type="match status" value="1"/>
</dbReference>
<dbReference type="Pfam" id="PF01261">
    <property type="entry name" value="AP_endonuc_2"/>
    <property type="match status" value="1"/>
</dbReference>
<protein>
    <submittedName>
        <fullName evidence="2">2-keto-myo-inositol dehydratase</fullName>
    </submittedName>
</protein>
<dbReference type="EMBL" id="FZOD01000002">
    <property type="protein sequence ID" value="SNR97649.1"/>
    <property type="molecule type" value="Genomic_DNA"/>
</dbReference>
<dbReference type="AlphaFoldDB" id="A0A239AQ18"/>
<dbReference type="Gene3D" id="3.20.20.150">
    <property type="entry name" value="Divalent-metal-dependent TIM barrel enzymes"/>
    <property type="match status" value="1"/>
</dbReference>
<sequence>MTTVSTANIPSSGDRRPVADRVAGAPISWGVSEVPGWGFQLEPDTVLRQMRALGLSATEFGPDGFLPDDPQAKAATLAGYGLKAVGQFVPVVLHDPGHDPLPDVERAMEGLVAAQASTVVIAAATGQEGYDDRPVLDDAGWSALLGNLDRITDAAAAHGLVATLHPHVGTMIESGEETERVLAGSRIGLCLDTGHLLIGGGDPVAIAERSPERIVHTHLKDVRVDWARRVQSGDVTYTEAVAGGMYVPLGEGDVDISAIVAALEGSGYAGWYVLEQDTILAGPPAAGGEGPGPVADVRASIAHLLAVAGDPGTAKA</sequence>
<dbReference type="InterPro" id="IPR036237">
    <property type="entry name" value="Xyl_isomerase-like_sf"/>
</dbReference>